<keyword evidence="2 9" id="KW-0716">Sensory transduction</keyword>
<evidence type="ECO:0000313" key="11">
    <source>
        <dbReference type="Proteomes" id="UP001497644"/>
    </source>
</evidence>
<comment type="caution">
    <text evidence="9">Lacks conserved residue(s) required for the propagation of feature annotation.</text>
</comment>
<dbReference type="GO" id="GO:0005886">
    <property type="term" value="C:plasma membrane"/>
    <property type="evidence" value="ECO:0007669"/>
    <property type="project" value="UniProtKB-SubCell"/>
</dbReference>
<sequence length="400" mass="45601">MNVNEDLSYAFALCRQFARMLGIWPDPRIPSISGHRVPSIRFIIVACIVSFYIMVPHFTTMIRAWGNVGRMVECVASANYSVMTLSKLFATWYYSETLRTLMTSVLADWMNSTNHHERNTMQKLARRGRYLSTRLYAIVAIILSFYLCFNLLKLYRTYHLPQRGLIYEFVLPYNVNKSPSYEITFVIQLCGGIFTALVNGTVDSFISILVLHVCAQLINLRMALNKLVDELANKSISSPQFKKGIATVTLRHRHLIRNVKTINKCFSPVLFVHMLNSTFQLCFQTFRVFTIITDRLEVSVFQMAFLSTYVIGVLFGLHINCYAAERLITESSNMAYGAYECKWYNISAKDAKNLILIVHGSSIPLRLTAGKFGVFSMETLGATVKTAMGYLSMLMTIKEK</sequence>
<proteinExistence type="inferred from homology"/>
<dbReference type="PANTHER" id="PTHR21137:SF42">
    <property type="entry name" value="ODORANT RECEPTOR 83A"/>
    <property type="match status" value="1"/>
</dbReference>
<feature type="transmembrane region" description="Helical" evidence="9">
    <location>
        <begin position="303"/>
        <end position="324"/>
    </location>
</feature>
<dbReference type="EMBL" id="OZ034834">
    <property type="protein sequence ID" value="CAL1676433.1"/>
    <property type="molecule type" value="Genomic_DNA"/>
</dbReference>
<dbReference type="Proteomes" id="UP001497644">
    <property type="component" value="Chromosome 11"/>
</dbReference>
<evidence type="ECO:0000256" key="8">
    <source>
        <dbReference type="ARBA" id="ARBA00023224"/>
    </source>
</evidence>
<name>A0AAV2NAD2_9HYME</name>
<evidence type="ECO:0000313" key="10">
    <source>
        <dbReference type="EMBL" id="CAL1676433.1"/>
    </source>
</evidence>
<protein>
    <recommendedName>
        <fullName evidence="9">Odorant receptor</fullName>
    </recommendedName>
</protein>
<evidence type="ECO:0000256" key="4">
    <source>
        <dbReference type="ARBA" id="ARBA00022725"/>
    </source>
</evidence>
<accession>A0AAV2NAD2</accession>
<evidence type="ECO:0000256" key="1">
    <source>
        <dbReference type="ARBA" id="ARBA00004141"/>
    </source>
</evidence>
<feature type="transmembrane region" description="Helical" evidence="9">
    <location>
        <begin position="40"/>
        <end position="62"/>
    </location>
</feature>
<comment type="subcellular location">
    <subcellularLocation>
        <location evidence="9">Cell membrane</location>
        <topology evidence="9">Multi-pass membrane protein</topology>
    </subcellularLocation>
    <subcellularLocation>
        <location evidence="1">Membrane</location>
        <topology evidence="1">Multi-pass membrane protein</topology>
    </subcellularLocation>
</comment>
<evidence type="ECO:0000256" key="7">
    <source>
        <dbReference type="ARBA" id="ARBA00023170"/>
    </source>
</evidence>
<gene>
    <name evidence="10" type="ORF">LPLAT_LOCUS2627</name>
</gene>
<keyword evidence="6 9" id="KW-0472">Membrane</keyword>
<keyword evidence="3 9" id="KW-0812">Transmembrane</keyword>
<dbReference type="InterPro" id="IPR004117">
    <property type="entry name" value="7tm6_olfct_rcpt"/>
</dbReference>
<keyword evidence="4 9" id="KW-0552">Olfaction</keyword>
<evidence type="ECO:0000256" key="9">
    <source>
        <dbReference type="RuleBase" id="RU351113"/>
    </source>
</evidence>
<organism evidence="10 11">
    <name type="scientific">Lasius platythorax</name>
    <dbReference type="NCBI Taxonomy" id="488582"/>
    <lineage>
        <taxon>Eukaryota</taxon>
        <taxon>Metazoa</taxon>
        <taxon>Ecdysozoa</taxon>
        <taxon>Arthropoda</taxon>
        <taxon>Hexapoda</taxon>
        <taxon>Insecta</taxon>
        <taxon>Pterygota</taxon>
        <taxon>Neoptera</taxon>
        <taxon>Endopterygota</taxon>
        <taxon>Hymenoptera</taxon>
        <taxon>Apocrita</taxon>
        <taxon>Aculeata</taxon>
        <taxon>Formicoidea</taxon>
        <taxon>Formicidae</taxon>
        <taxon>Formicinae</taxon>
        <taxon>Lasius</taxon>
        <taxon>Lasius</taxon>
    </lineage>
</organism>
<evidence type="ECO:0000256" key="2">
    <source>
        <dbReference type="ARBA" id="ARBA00022606"/>
    </source>
</evidence>
<dbReference type="AlphaFoldDB" id="A0AAV2NAD2"/>
<dbReference type="GO" id="GO:0004984">
    <property type="term" value="F:olfactory receptor activity"/>
    <property type="evidence" value="ECO:0007669"/>
    <property type="project" value="InterPro"/>
</dbReference>
<comment type="similarity">
    <text evidence="9">Belongs to the insect chemoreceptor superfamily. Heteromeric odorant receptor channel (TC 1.A.69) family.</text>
</comment>
<evidence type="ECO:0000256" key="3">
    <source>
        <dbReference type="ARBA" id="ARBA00022692"/>
    </source>
</evidence>
<dbReference type="GO" id="GO:0007165">
    <property type="term" value="P:signal transduction"/>
    <property type="evidence" value="ECO:0007669"/>
    <property type="project" value="UniProtKB-KW"/>
</dbReference>
<dbReference type="Pfam" id="PF02949">
    <property type="entry name" value="7tm_6"/>
    <property type="match status" value="1"/>
</dbReference>
<feature type="transmembrane region" description="Helical" evidence="9">
    <location>
        <begin position="135"/>
        <end position="155"/>
    </location>
</feature>
<dbReference type="PANTHER" id="PTHR21137">
    <property type="entry name" value="ODORANT RECEPTOR"/>
    <property type="match status" value="1"/>
</dbReference>
<keyword evidence="8 9" id="KW-0807">Transducer</keyword>
<evidence type="ECO:0000256" key="5">
    <source>
        <dbReference type="ARBA" id="ARBA00022989"/>
    </source>
</evidence>
<reference evidence="10" key="1">
    <citation type="submission" date="2024-04" db="EMBL/GenBank/DDBJ databases">
        <authorList>
            <consortium name="Molecular Ecology Group"/>
        </authorList>
    </citation>
    <scope>NUCLEOTIDE SEQUENCE</scope>
</reference>
<keyword evidence="11" id="KW-1185">Reference proteome</keyword>
<keyword evidence="7 9" id="KW-0675">Receptor</keyword>
<evidence type="ECO:0000256" key="6">
    <source>
        <dbReference type="ARBA" id="ARBA00023136"/>
    </source>
</evidence>
<dbReference type="GO" id="GO:0005549">
    <property type="term" value="F:odorant binding"/>
    <property type="evidence" value="ECO:0007669"/>
    <property type="project" value="InterPro"/>
</dbReference>
<keyword evidence="5 9" id="KW-1133">Transmembrane helix</keyword>